<accession>A0ABP8NQH8</accession>
<name>A0ABP8NQH8_9BACT</name>
<sequence>MKPTITFFIILLFATCTTNVDPSAAFTVHNNGCKAPCEVSFTSTAKNATSYLWEFGDGQTATDPNPRQTYATIGVYEVTLTANGAGGSHTTSQKIKINLYQRVWDKAFGGTNKETYSTMVATADGGFLLAGSPQLPMNVSYRSEVDFNVMKVGADGVTQWRKTFGGSQYDELTSAIATADGGFLLGGPRSHRLRVISLSPE</sequence>
<dbReference type="RefSeq" id="WP_345249410.1">
    <property type="nucleotide sequence ID" value="NZ_BAABHD010000084.1"/>
</dbReference>
<dbReference type="Proteomes" id="UP001501175">
    <property type="component" value="Unassembled WGS sequence"/>
</dbReference>
<dbReference type="InterPro" id="IPR022409">
    <property type="entry name" value="PKD/Chitinase_dom"/>
</dbReference>
<dbReference type="PANTHER" id="PTHR42754:SF1">
    <property type="entry name" value="LIPOPROTEIN"/>
    <property type="match status" value="1"/>
</dbReference>
<evidence type="ECO:0000256" key="1">
    <source>
        <dbReference type="SAM" id="SignalP"/>
    </source>
</evidence>
<dbReference type="SMART" id="SM00089">
    <property type="entry name" value="PKD"/>
    <property type="match status" value="1"/>
</dbReference>
<dbReference type="Pfam" id="PF18911">
    <property type="entry name" value="PKD_4"/>
    <property type="match status" value="1"/>
</dbReference>
<dbReference type="Gene3D" id="2.60.40.10">
    <property type="entry name" value="Immunoglobulins"/>
    <property type="match status" value="1"/>
</dbReference>
<organism evidence="3 4">
    <name type="scientific">Nibrella saemangeumensis</name>
    <dbReference type="NCBI Taxonomy" id="1084526"/>
    <lineage>
        <taxon>Bacteria</taxon>
        <taxon>Pseudomonadati</taxon>
        <taxon>Bacteroidota</taxon>
        <taxon>Cytophagia</taxon>
        <taxon>Cytophagales</taxon>
        <taxon>Spirosomataceae</taxon>
        <taxon>Nibrella</taxon>
    </lineage>
</organism>
<dbReference type="CDD" id="cd00146">
    <property type="entry name" value="PKD"/>
    <property type="match status" value="1"/>
</dbReference>
<feature type="chain" id="PRO_5046296874" description="PKD domain-containing protein" evidence="1">
    <location>
        <begin position="21"/>
        <end position="201"/>
    </location>
</feature>
<dbReference type="PROSITE" id="PS50093">
    <property type="entry name" value="PKD"/>
    <property type="match status" value="1"/>
</dbReference>
<gene>
    <name evidence="3" type="ORF">GCM10023189_55870</name>
</gene>
<comment type="caution">
    <text evidence="3">The sequence shown here is derived from an EMBL/GenBank/DDBJ whole genome shotgun (WGS) entry which is preliminary data.</text>
</comment>
<evidence type="ECO:0000313" key="4">
    <source>
        <dbReference type="Proteomes" id="UP001501175"/>
    </source>
</evidence>
<feature type="domain" description="PKD" evidence="2">
    <location>
        <begin position="42"/>
        <end position="97"/>
    </location>
</feature>
<reference evidence="4" key="1">
    <citation type="journal article" date="2019" name="Int. J. Syst. Evol. Microbiol.">
        <title>The Global Catalogue of Microorganisms (GCM) 10K type strain sequencing project: providing services to taxonomists for standard genome sequencing and annotation.</title>
        <authorList>
            <consortium name="The Broad Institute Genomics Platform"/>
            <consortium name="The Broad Institute Genome Sequencing Center for Infectious Disease"/>
            <person name="Wu L."/>
            <person name="Ma J."/>
        </authorList>
    </citation>
    <scope>NUCLEOTIDE SEQUENCE [LARGE SCALE GENOMIC DNA]</scope>
    <source>
        <strain evidence="4">JCM 17927</strain>
    </source>
</reference>
<dbReference type="InterPro" id="IPR035986">
    <property type="entry name" value="PKD_dom_sf"/>
</dbReference>
<keyword evidence="4" id="KW-1185">Reference proteome</keyword>
<dbReference type="PANTHER" id="PTHR42754">
    <property type="entry name" value="ENDOGLUCANASE"/>
    <property type="match status" value="1"/>
</dbReference>
<dbReference type="EMBL" id="BAABHD010000084">
    <property type="protein sequence ID" value="GAA4469202.1"/>
    <property type="molecule type" value="Genomic_DNA"/>
</dbReference>
<proteinExistence type="predicted"/>
<dbReference type="InterPro" id="IPR000601">
    <property type="entry name" value="PKD_dom"/>
</dbReference>
<protein>
    <recommendedName>
        <fullName evidence="2">PKD domain-containing protein</fullName>
    </recommendedName>
</protein>
<dbReference type="SUPFAM" id="SSF49299">
    <property type="entry name" value="PKD domain"/>
    <property type="match status" value="1"/>
</dbReference>
<evidence type="ECO:0000313" key="3">
    <source>
        <dbReference type="EMBL" id="GAA4469202.1"/>
    </source>
</evidence>
<feature type="signal peptide" evidence="1">
    <location>
        <begin position="1"/>
        <end position="20"/>
    </location>
</feature>
<evidence type="ECO:0000259" key="2">
    <source>
        <dbReference type="PROSITE" id="PS50093"/>
    </source>
</evidence>
<dbReference type="InterPro" id="IPR013783">
    <property type="entry name" value="Ig-like_fold"/>
</dbReference>
<keyword evidence="1" id="KW-0732">Signal</keyword>